<dbReference type="Pfam" id="PF00573">
    <property type="entry name" value="Ribosomal_L4"/>
    <property type="match status" value="1"/>
</dbReference>
<sequence>MSKTLDVRTPDGKTDGTVELPAEIFDVQANIALMHQVVVAQQAAARQGTHATKTRGDVSGGGKKPYRQKGTGRARQGSTRAPHFSGGGASHGPQPRDYDQRTPKKMKAAALRGALSDRARNDKVHVFTGIVAADAPSTKDAKKVLALASSSKKVLVVVGRGDDAAWLSLRNLPNVHAIAPDQLNTYDVLVNDDVLFTKDAFDVFVAGPIKGKSATAVARSSELEEVAK</sequence>
<comment type="caution">
    <text evidence="7">The sequence shown here is derived from an EMBL/GenBank/DDBJ whole genome shotgun (WGS) entry which is preliminary data.</text>
</comment>
<dbReference type="InterPro" id="IPR023574">
    <property type="entry name" value="Ribosomal_uL4_dom_sf"/>
</dbReference>
<dbReference type="PANTHER" id="PTHR10746:SF6">
    <property type="entry name" value="LARGE RIBOSOMAL SUBUNIT PROTEIN UL4M"/>
    <property type="match status" value="1"/>
</dbReference>
<dbReference type="RefSeq" id="WP_344873353.1">
    <property type="nucleotide sequence ID" value="NZ_BAABAL010000006.1"/>
</dbReference>
<comment type="similarity">
    <text evidence="1 5">Belongs to the universal ribosomal protein uL4 family.</text>
</comment>
<comment type="function">
    <text evidence="5">Forms part of the polypeptide exit tunnel.</text>
</comment>
<keyword evidence="5" id="KW-0699">rRNA-binding</keyword>
<dbReference type="EMBL" id="BAABAL010000006">
    <property type="protein sequence ID" value="GAA4000719.1"/>
    <property type="molecule type" value="Genomic_DNA"/>
</dbReference>
<keyword evidence="5" id="KW-0694">RNA-binding</keyword>
<evidence type="ECO:0000256" key="3">
    <source>
        <dbReference type="ARBA" id="ARBA00023274"/>
    </source>
</evidence>
<comment type="subunit">
    <text evidence="5">Part of the 50S ribosomal subunit.</text>
</comment>
<dbReference type="InterPro" id="IPR002136">
    <property type="entry name" value="Ribosomal_uL4"/>
</dbReference>
<evidence type="ECO:0000256" key="1">
    <source>
        <dbReference type="ARBA" id="ARBA00010528"/>
    </source>
</evidence>
<organism evidence="7 8">
    <name type="scientific">Allokutzneria multivorans</name>
    <dbReference type="NCBI Taxonomy" id="1142134"/>
    <lineage>
        <taxon>Bacteria</taxon>
        <taxon>Bacillati</taxon>
        <taxon>Actinomycetota</taxon>
        <taxon>Actinomycetes</taxon>
        <taxon>Pseudonocardiales</taxon>
        <taxon>Pseudonocardiaceae</taxon>
        <taxon>Allokutzneria</taxon>
    </lineage>
</organism>
<dbReference type="PANTHER" id="PTHR10746">
    <property type="entry name" value="50S RIBOSOMAL PROTEIN L4"/>
    <property type="match status" value="1"/>
</dbReference>
<gene>
    <name evidence="5 7" type="primary">rplD</name>
    <name evidence="7" type="ORF">GCM10022247_21560</name>
</gene>
<reference evidence="8" key="1">
    <citation type="journal article" date="2019" name="Int. J. Syst. Evol. Microbiol.">
        <title>The Global Catalogue of Microorganisms (GCM) 10K type strain sequencing project: providing services to taxonomists for standard genome sequencing and annotation.</title>
        <authorList>
            <consortium name="The Broad Institute Genomics Platform"/>
            <consortium name="The Broad Institute Genome Sequencing Center for Infectious Disease"/>
            <person name="Wu L."/>
            <person name="Ma J."/>
        </authorList>
    </citation>
    <scope>NUCLEOTIDE SEQUENCE [LARGE SCALE GENOMIC DNA]</scope>
    <source>
        <strain evidence="8">JCM 17342</strain>
    </source>
</reference>
<dbReference type="InterPro" id="IPR013005">
    <property type="entry name" value="Ribosomal_uL4-like"/>
</dbReference>
<evidence type="ECO:0000313" key="8">
    <source>
        <dbReference type="Proteomes" id="UP001501747"/>
    </source>
</evidence>
<feature type="region of interest" description="Disordered" evidence="6">
    <location>
        <begin position="45"/>
        <end position="102"/>
    </location>
</feature>
<evidence type="ECO:0000256" key="5">
    <source>
        <dbReference type="HAMAP-Rule" id="MF_01328"/>
    </source>
</evidence>
<proteinExistence type="inferred from homology"/>
<name>A0ABP7RQ20_9PSEU</name>
<protein>
    <recommendedName>
        <fullName evidence="4 5">Large ribosomal subunit protein uL4</fullName>
    </recommendedName>
</protein>
<comment type="function">
    <text evidence="5">One of the primary rRNA binding proteins, this protein initially binds near the 5'-end of the 23S rRNA. It is important during the early stages of 50S assembly. It makes multiple contacts with different domains of the 23S rRNA in the assembled 50S subunit and ribosome.</text>
</comment>
<dbReference type="Proteomes" id="UP001501747">
    <property type="component" value="Unassembled WGS sequence"/>
</dbReference>
<evidence type="ECO:0000313" key="7">
    <source>
        <dbReference type="EMBL" id="GAA4000719.1"/>
    </source>
</evidence>
<accession>A0ABP7RQ20</accession>
<keyword evidence="3 5" id="KW-0687">Ribonucleoprotein</keyword>
<dbReference type="Gene3D" id="3.40.1370.10">
    <property type="match status" value="1"/>
</dbReference>
<evidence type="ECO:0000256" key="2">
    <source>
        <dbReference type="ARBA" id="ARBA00022980"/>
    </source>
</evidence>
<dbReference type="GO" id="GO:0005840">
    <property type="term" value="C:ribosome"/>
    <property type="evidence" value="ECO:0007669"/>
    <property type="project" value="UniProtKB-KW"/>
</dbReference>
<dbReference type="SUPFAM" id="SSF52166">
    <property type="entry name" value="Ribosomal protein L4"/>
    <property type="match status" value="1"/>
</dbReference>
<keyword evidence="8" id="KW-1185">Reference proteome</keyword>
<dbReference type="HAMAP" id="MF_01328_B">
    <property type="entry name" value="Ribosomal_uL4_B"/>
    <property type="match status" value="1"/>
</dbReference>
<evidence type="ECO:0000256" key="4">
    <source>
        <dbReference type="ARBA" id="ARBA00035244"/>
    </source>
</evidence>
<dbReference type="NCBIfam" id="TIGR03953">
    <property type="entry name" value="rplD_bact"/>
    <property type="match status" value="1"/>
</dbReference>
<keyword evidence="2 5" id="KW-0689">Ribosomal protein</keyword>
<evidence type="ECO:0000256" key="6">
    <source>
        <dbReference type="SAM" id="MobiDB-lite"/>
    </source>
</evidence>